<dbReference type="AlphaFoldDB" id="Q23CW3"/>
<evidence type="ECO:0000313" key="3">
    <source>
        <dbReference type="Proteomes" id="UP000009168"/>
    </source>
</evidence>
<feature type="compositionally biased region" description="Polar residues" evidence="1">
    <location>
        <begin position="11"/>
        <end position="23"/>
    </location>
</feature>
<evidence type="ECO:0000313" key="2">
    <source>
        <dbReference type="EMBL" id="EAR94357.1"/>
    </source>
</evidence>
<gene>
    <name evidence="2" type="ORF">TTHERM_00052270</name>
</gene>
<evidence type="ECO:0000256" key="1">
    <source>
        <dbReference type="SAM" id="MobiDB-lite"/>
    </source>
</evidence>
<feature type="compositionally biased region" description="Basic and acidic residues" evidence="1">
    <location>
        <begin position="130"/>
        <end position="149"/>
    </location>
</feature>
<dbReference type="InParanoid" id="Q23CW3"/>
<feature type="region of interest" description="Disordered" evidence="1">
    <location>
        <begin position="89"/>
        <end position="114"/>
    </location>
</feature>
<feature type="compositionally biased region" description="Polar residues" evidence="1">
    <location>
        <begin position="308"/>
        <end position="321"/>
    </location>
</feature>
<feature type="region of interest" description="Disordered" evidence="1">
    <location>
        <begin position="126"/>
        <end position="149"/>
    </location>
</feature>
<feature type="compositionally biased region" description="Polar residues" evidence="1">
    <location>
        <begin position="192"/>
        <end position="220"/>
    </location>
</feature>
<keyword evidence="3" id="KW-1185">Reference proteome</keyword>
<feature type="compositionally biased region" description="Low complexity" evidence="1">
    <location>
        <begin position="290"/>
        <end position="307"/>
    </location>
</feature>
<feature type="region of interest" description="Disordered" evidence="1">
    <location>
        <begin position="290"/>
        <end position="321"/>
    </location>
</feature>
<reference evidence="3" key="1">
    <citation type="journal article" date="2006" name="PLoS Biol.">
        <title>Macronuclear genome sequence of the ciliate Tetrahymena thermophila, a model eukaryote.</title>
        <authorList>
            <person name="Eisen J.A."/>
            <person name="Coyne R.S."/>
            <person name="Wu M."/>
            <person name="Wu D."/>
            <person name="Thiagarajan M."/>
            <person name="Wortman J.R."/>
            <person name="Badger J.H."/>
            <person name="Ren Q."/>
            <person name="Amedeo P."/>
            <person name="Jones K.M."/>
            <person name="Tallon L.J."/>
            <person name="Delcher A.L."/>
            <person name="Salzberg S.L."/>
            <person name="Silva J.C."/>
            <person name="Haas B.J."/>
            <person name="Majoros W.H."/>
            <person name="Farzad M."/>
            <person name="Carlton J.M."/>
            <person name="Smith R.K. Jr."/>
            <person name="Garg J."/>
            <person name="Pearlman R.E."/>
            <person name="Karrer K.M."/>
            <person name="Sun L."/>
            <person name="Manning G."/>
            <person name="Elde N.C."/>
            <person name="Turkewitz A.P."/>
            <person name="Asai D.J."/>
            <person name="Wilkes D.E."/>
            <person name="Wang Y."/>
            <person name="Cai H."/>
            <person name="Collins K."/>
            <person name="Stewart B.A."/>
            <person name="Lee S.R."/>
            <person name="Wilamowska K."/>
            <person name="Weinberg Z."/>
            <person name="Ruzzo W.L."/>
            <person name="Wloga D."/>
            <person name="Gaertig J."/>
            <person name="Frankel J."/>
            <person name="Tsao C.-C."/>
            <person name="Gorovsky M.A."/>
            <person name="Keeling P.J."/>
            <person name="Waller R.F."/>
            <person name="Patron N.J."/>
            <person name="Cherry J.M."/>
            <person name="Stover N.A."/>
            <person name="Krieger C.J."/>
            <person name="del Toro C."/>
            <person name="Ryder H.F."/>
            <person name="Williamson S.C."/>
            <person name="Barbeau R.A."/>
            <person name="Hamilton E.P."/>
            <person name="Orias E."/>
        </authorList>
    </citation>
    <scope>NUCLEOTIDE SEQUENCE [LARGE SCALE GENOMIC DNA]</scope>
    <source>
        <strain evidence="3">SB210</strain>
    </source>
</reference>
<dbReference type="GeneID" id="7827117"/>
<feature type="region of interest" description="Disordered" evidence="1">
    <location>
        <begin position="192"/>
        <end position="221"/>
    </location>
</feature>
<dbReference type="OMA" id="THEHEIQ"/>
<dbReference type="EMBL" id="GG662712">
    <property type="protein sequence ID" value="EAR94357.1"/>
    <property type="molecule type" value="Genomic_DNA"/>
</dbReference>
<protein>
    <submittedName>
        <fullName evidence="2">Uncharacterized protein</fullName>
    </submittedName>
</protein>
<feature type="region of interest" description="Disordered" evidence="1">
    <location>
        <begin position="1"/>
        <end position="23"/>
    </location>
</feature>
<dbReference type="KEGG" id="tet:TTHERM_00052270"/>
<organism evidence="2 3">
    <name type="scientific">Tetrahymena thermophila (strain SB210)</name>
    <dbReference type="NCBI Taxonomy" id="312017"/>
    <lineage>
        <taxon>Eukaryota</taxon>
        <taxon>Sar</taxon>
        <taxon>Alveolata</taxon>
        <taxon>Ciliophora</taxon>
        <taxon>Intramacronucleata</taxon>
        <taxon>Oligohymenophorea</taxon>
        <taxon>Hymenostomatida</taxon>
        <taxon>Tetrahymenina</taxon>
        <taxon>Tetrahymenidae</taxon>
        <taxon>Tetrahymena</taxon>
    </lineage>
</organism>
<dbReference type="RefSeq" id="XP_001014923.1">
    <property type="nucleotide sequence ID" value="XM_001014923.2"/>
</dbReference>
<dbReference type="HOGENOM" id="CLU_599216_0_0_1"/>
<proteinExistence type="predicted"/>
<name>Q23CW3_TETTS</name>
<sequence>MYIEKFHKSNRSFSKGSAHQSNTNQLKQLKSNRLNNSLNKISQYDKDDKALKDLQNSLIGQYDHFELQEIQNKNINESNLRQLFYSQNARGKSDSIQKPAKPPLDNSKTSKEKQRLQQIYTNLNSKGHRRIDQKQHNIKQDTKQNTHEHEIQKHNLNQEQQIKQQLNLNLQNDKKYCFYDASYYQNYIRNSPQDFDGKNSSQNSSFYSQMGGKSNQQDEQAQVVVDSIQADNLNNIKTITSSNNISKQDITTLNPSFYNNKQKFISKFQNQSQNQNSQVINQSNLQKHAVTQDQIQQQQSAYKQSTQHSSNNHMLTQSTDQSKQIKNISLLKLEQAQQKNDPLAQIDELKQIMMIEQQNISKILNKGNQVLQPKLTNSSIKEQKTSFYKKSDISISDINKEGLLGAYEEYNKLSKHEIIEKLLVSEHIMKQLYKKTKQYQELILQISQQKQEEQSQK</sequence>
<dbReference type="Proteomes" id="UP000009168">
    <property type="component" value="Unassembled WGS sequence"/>
</dbReference>
<accession>Q23CW3</accession>